<dbReference type="RefSeq" id="WP_050355243.1">
    <property type="nucleotide sequence ID" value="NZ_LGSS01000007.1"/>
</dbReference>
<reference evidence="3" key="1">
    <citation type="submission" date="2015-07" db="EMBL/GenBank/DDBJ databases">
        <title>Draft genome sequence of the purine-degrading Gottschalkia purinilyticum DSM 1384 (formerly Clostridium purinilyticum).</title>
        <authorList>
            <person name="Poehlein A."/>
            <person name="Schiel-Bengelsdorf B."/>
            <person name="Bengelsdorf F.R."/>
            <person name="Daniel R."/>
            <person name="Duerre P."/>
        </authorList>
    </citation>
    <scope>NUCLEOTIDE SEQUENCE [LARGE SCALE GENOMIC DNA]</scope>
    <source>
        <strain evidence="3">DSM 1384</strain>
    </source>
</reference>
<dbReference type="OrthoDB" id="2199615at2"/>
<feature type="transmembrane region" description="Helical" evidence="1">
    <location>
        <begin position="12"/>
        <end position="36"/>
    </location>
</feature>
<gene>
    <name evidence="2" type="ORF">CLPU_7c00340</name>
</gene>
<accession>A0A0L0WA95</accession>
<dbReference type="Proteomes" id="UP000037267">
    <property type="component" value="Unassembled WGS sequence"/>
</dbReference>
<dbReference type="EMBL" id="LGSS01000007">
    <property type="protein sequence ID" value="KNF08406.1"/>
    <property type="molecule type" value="Genomic_DNA"/>
</dbReference>
<comment type="caution">
    <text evidence="2">The sequence shown here is derived from an EMBL/GenBank/DDBJ whole genome shotgun (WGS) entry which is preliminary data.</text>
</comment>
<keyword evidence="1" id="KW-0472">Membrane</keyword>
<name>A0A0L0WA95_GOTPU</name>
<feature type="transmembrane region" description="Helical" evidence="1">
    <location>
        <begin position="288"/>
        <end position="308"/>
    </location>
</feature>
<keyword evidence="1" id="KW-0812">Transmembrane</keyword>
<keyword evidence="1" id="KW-1133">Transmembrane helix</keyword>
<evidence type="ECO:0000256" key="1">
    <source>
        <dbReference type="SAM" id="Phobius"/>
    </source>
</evidence>
<evidence type="ECO:0000313" key="2">
    <source>
        <dbReference type="EMBL" id="KNF08406.1"/>
    </source>
</evidence>
<feature type="transmembrane region" description="Helical" evidence="1">
    <location>
        <begin position="351"/>
        <end position="373"/>
    </location>
</feature>
<dbReference type="AlphaFoldDB" id="A0A0L0WA95"/>
<feature type="transmembrane region" description="Helical" evidence="1">
    <location>
        <begin position="238"/>
        <end position="262"/>
    </location>
</feature>
<keyword evidence="3" id="KW-1185">Reference proteome</keyword>
<sequence>MRIVLNEMKKIFSLKMISLLIIISLIIYYLFISFYIQYFPNGRPELDIYNVSVEMIENYGEYMDEDEFKDFKVKYNEKVKEADKYIKSNERFKKAGITTYKEFEYTDTMNDKTSTKLQELHDYILFEQKVDLFWEIPEREDIIKSYEEKEENMLKKYEPMDEKQEIRVKELLKKGSDESILPSLVFGNYNNLIKNVCMLILISIMFIISLIYIKDRKNKVNYLQYTSKIGRKIFKNKIIAGLLSSFIITTLQLIVFFVVYSFNNVSMFFNSDINSVFNSNISWYDITFIQYIIITIVAVYILSFIFALMSMFVSSIANNYIALVGIQLPIALVTFKLFLRRLIVLIVDIEVSQILLPLCYVALIFTFVTIMIIRWRREKTLDVVN</sequence>
<feature type="transmembrane region" description="Helical" evidence="1">
    <location>
        <begin position="192"/>
        <end position="213"/>
    </location>
</feature>
<protein>
    <submittedName>
        <fullName evidence="2">Cation transport ATPase</fullName>
    </submittedName>
</protein>
<feature type="transmembrane region" description="Helical" evidence="1">
    <location>
        <begin position="320"/>
        <end position="339"/>
    </location>
</feature>
<evidence type="ECO:0000313" key="3">
    <source>
        <dbReference type="Proteomes" id="UP000037267"/>
    </source>
</evidence>
<proteinExistence type="predicted"/>
<organism evidence="2 3">
    <name type="scientific">Gottschalkia purinilytica</name>
    <name type="common">Clostridium purinilyticum</name>
    <dbReference type="NCBI Taxonomy" id="1503"/>
    <lineage>
        <taxon>Bacteria</taxon>
        <taxon>Bacillati</taxon>
        <taxon>Bacillota</taxon>
        <taxon>Tissierellia</taxon>
        <taxon>Tissierellales</taxon>
        <taxon>Gottschalkiaceae</taxon>
        <taxon>Gottschalkia</taxon>
    </lineage>
</organism>
<dbReference type="STRING" id="1503.CLPU_7c00340"/>